<name>A0A8S5U2U7_9CAUD</name>
<reference evidence="2" key="1">
    <citation type="journal article" date="2021" name="Proc. Natl. Acad. Sci. U.S.A.">
        <title>A Catalog of Tens of Thousands of Viruses from Human Metagenomes Reveals Hidden Associations with Chronic Diseases.</title>
        <authorList>
            <person name="Tisza M.J."/>
            <person name="Buck C.B."/>
        </authorList>
    </citation>
    <scope>NUCLEOTIDE SEQUENCE</scope>
    <source>
        <strain evidence="2">CtXWf36</strain>
    </source>
</reference>
<evidence type="ECO:0000313" key="2">
    <source>
        <dbReference type="EMBL" id="DAF88762.1"/>
    </source>
</evidence>
<protein>
    <submittedName>
        <fullName evidence="2">Uncharacterized protein</fullName>
    </submittedName>
</protein>
<dbReference type="EMBL" id="BK015994">
    <property type="protein sequence ID" value="DAF88762.1"/>
    <property type="molecule type" value="Genomic_DNA"/>
</dbReference>
<proteinExistence type="predicted"/>
<accession>A0A8S5U2U7</accession>
<evidence type="ECO:0000256" key="1">
    <source>
        <dbReference type="SAM" id="MobiDB-lite"/>
    </source>
</evidence>
<feature type="region of interest" description="Disordered" evidence="1">
    <location>
        <begin position="156"/>
        <end position="179"/>
    </location>
</feature>
<organism evidence="2">
    <name type="scientific">Siphoviridae sp. ctXWf36</name>
    <dbReference type="NCBI Taxonomy" id="2825544"/>
    <lineage>
        <taxon>Viruses</taxon>
        <taxon>Duplodnaviria</taxon>
        <taxon>Heunggongvirae</taxon>
        <taxon>Uroviricota</taxon>
        <taxon>Caudoviricetes</taxon>
    </lineage>
</organism>
<sequence>MLYLSVSSGELFDEATYSFIQIKPTVIQLEHSLLSISKWESKWKKPFMGTKLTGEEYMDYVRCMTINKNVDPNIYYKLTAADYKTIDEYIHDPMTATTFHSQRQSKPASKQIITSELVYYWMVTAQIPFEAERWHFNRLMTLIRVYEVKNDSSKMSKKDTFKSNRAINEARKAKHHSRG</sequence>